<dbReference type="EMBL" id="OOIL02000231">
    <property type="protein sequence ID" value="VFQ62747.1"/>
    <property type="molecule type" value="Genomic_DNA"/>
</dbReference>
<dbReference type="Proteomes" id="UP000595140">
    <property type="component" value="Unassembled WGS sequence"/>
</dbReference>
<evidence type="ECO:0000313" key="2">
    <source>
        <dbReference type="EMBL" id="VFQ62747.1"/>
    </source>
</evidence>
<keyword evidence="1" id="KW-0732">Signal</keyword>
<feature type="signal peptide" evidence="1">
    <location>
        <begin position="1"/>
        <end position="16"/>
    </location>
</feature>
<name>A0A484KHV5_9ASTE</name>
<proteinExistence type="predicted"/>
<reference evidence="2 3" key="1">
    <citation type="submission" date="2018-04" db="EMBL/GenBank/DDBJ databases">
        <authorList>
            <person name="Vogel A."/>
        </authorList>
    </citation>
    <scope>NUCLEOTIDE SEQUENCE [LARGE SCALE GENOMIC DNA]</scope>
</reference>
<dbReference type="AlphaFoldDB" id="A0A484KHV5"/>
<organism evidence="2 3">
    <name type="scientific">Cuscuta campestris</name>
    <dbReference type="NCBI Taxonomy" id="132261"/>
    <lineage>
        <taxon>Eukaryota</taxon>
        <taxon>Viridiplantae</taxon>
        <taxon>Streptophyta</taxon>
        <taxon>Embryophyta</taxon>
        <taxon>Tracheophyta</taxon>
        <taxon>Spermatophyta</taxon>
        <taxon>Magnoliopsida</taxon>
        <taxon>eudicotyledons</taxon>
        <taxon>Gunneridae</taxon>
        <taxon>Pentapetalae</taxon>
        <taxon>asterids</taxon>
        <taxon>lamiids</taxon>
        <taxon>Solanales</taxon>
        <taxon>Convolvulaceae</taxon>
        <taxon>Cuscuteae</taxon>
        <taxon>Cuscuta</taxon>
        <taxon>Cuscuta subgen. Grammica</taxon>
        <taxon>Cuscuta sect. Cleistogrammica</taxon>
    </lineage>
</organism>
<accession>A0A484KHV5</accession>
<keyword evidence="3" id="KW-1185">Reference proteome</keyword>
<evidence type="ECO:0000256" key="1">
    <source>
        <dbReference type="SAM" id="SignalP"/>
    </source>
</evidence>
<feature type="chain" id="PRO_5019738779" description="Secreted protein" evidence="1">
    <location>
        <begin position="17"/>
        <end position="78"/>
    </location>
</feature>
<evidence type="ECO:0000313" key="3">
    <source>
        <dbReference type="Proteomes" id="UP000595140"/>
    </source>
</evidence>
<sequence length="78" mass="8245">MLIHALSLLVFHKVMDVVEVPCPGVVEEEVVVAGSSPVLVEGLAMGLAALDTTAVRQTLRLEATAARLMQSIVKPPLI</sequence>
<protein>
    <recommendedName>
        <fullName evidence="4">Secreted protein</fullName>
    </recommendedName>
</protein>
<gene>
    <name evidence="2" type="ORF">CCAM_LOCUS4523</name>
</gene>
<evidence type="ECO:0008006" key="4">
    <source>
        <dbReference type="Google" id="ProtNLM"/>
    </source>
</evidence>